<accession>A0ABQ6NS86</accession>
<comment type="caution">
    <text evidence="1">The sequence shown here is derived from an EMBL/GenBank/DDBJ whole genome shotgun (WGS) entry which is preliminary data.</text>
</comment>
<organism evidence="1 2">
    <name type="scientific">Paenibacillus glycanilyticus</name>
    <dbReference type="NCBI Taxonomy" id="126569"/>
    <lineage>
        <taxon>Bacteria</taxon>
        <taxon>Bacillati</taxon>
        <taxon>Bacillota</taxon>
        <taxon>Bacilli</taxon>
        <taxon>Bacillales</taxon>
        <taxon>Paenibacillaceae</taxon>
        <taxon>Paenibacillus</taxon>
    </lineage>
</organism>
<evidence type="ECO:0000313" key="1">
    <source>
        <dbReference type="EMBL" id="GMK47649.1"/>
    </source>
</evidence>
<reference evidence="1 2" key="1">
    <citation type="submission" date="2023-05" db="EMBL/GenBank/DDBJ databases">
        <title>Draft genome of Paenibacillus sp. CCS26.</title>
        <authorList>
            <person name="Akita H."/>
            <person name="Shinto Y."/>
            <person name="Kimura Z."/>
        </authorList>
    </citation>
    <scope>NUCLEOTIDE SEQUENCE [LARGE SCALE GENOMIC DNA]</scope>
    <source>
        <strain evidence="1 2">CCS26</strain>
    </source>
</reference>
<evidence type="ECO:0008006" key="3">
    <source>
        <dbReference type="Google" id="ProtNLM"/>
    </source>
</evidence>
<dbReference type="RefSeq" id="WP_317981569.1">
    <property type="nucleotide sequence ID" value="NZ_BTCL01000021.1"/>
</dbReference>
<keyword evidence="2" id="KW-1185">Reference proteome</keyword>
<evidence type="ECO:0000313" key="2">
    <source>
        <dbReference type="Proteomes" id="UP001285921"/>
    </source>
</evidence>
<dbReference type="EMBL" id="BTCL01000021">
    <property type="protein sequence ID" value="GMK47649.1"/>
    <property type="molecule type" value="Genomic_DNA"/>
</dbReference>
<protein>
    <recommendedName>
        <fullName evidence="3">Phage protein</fullName>
    </recommendedName>
</protein>
<name>A0ABQ6NS86_9BACL</name>
<gene>
    <name evidence="1" type="ORF">PghCCS26_47790</name>
</gene>
<sequence length="114" mass="12705">MAIAERLTKRFRNVPGVTETDITDWIAEAETESGLTAGEANDNALLYLAYALGCESIATDAARYFTYKDSEESVDKTAVFANYMKLADIARLRYSRYKTGGASYMYAPARYDGR</sequence>
<proteinExistence type="predicted"/>
<dbReference type="Proteomes" id="UP001285921">
    <property type="component" value="Unassembled WGS sequence"/>
</dbReference>